<dbReference type="eggNOG" id="ENOG50319AT">
    <property type="taxonomic scope" value="Bacteria"/>
</dbReference>
<reference evidence="1 2" key="1">
    <citation type="journal article" date="2003" name="Nat. Genet.">
        <title>Comparative analysis of the genome sequences of Bordetella pertussis, Bordetella parapertussis and Bordetella bronchiseptica.</title>
        <authorList>
            <person name="Parkhill J."/>
            <person name="Sebaihia M."/>
            <person name="Preston A."/>
            <person name="Murphy L.D."/>
            <person name="Thomson N.R."/>
            <person name="Harris D.E."/>
            <person name="Holden M.T.G."/>
            <person name="Churcher C.M."/>
            <person name="Bentley S.D."/>
            <person name="Mungall K.L."/>
            <person name="Cerdeno-Tarraga A.-M."/>
            <person name="Temple L."/>
            <person name="James K.D."/>
            <person name="Harris B."/>
            <person name="Quail M.A."/>
            <person name="Achtman M."/>
            <person name="Atkin R."/>
            <person name="Baker S."/>
            <person name="Basham D."/>
            <person name="Bason N."/>
            <person name="Cherevach I."/>
            <person name="Chillingworth T."/>
            <person name="Collins M."/>
            <person name="Cronin A."/>
            <person name="Davis P."/>
            <person name="Doggett J."/>
            <person name="Feltwell T."/>
            <person name="Goble A."/>
            <person name="Hamlin N."/>
            <person name="Hauser H."/>
            <person name="Holroyd S."/>
            <person name="Jagels K."/>
            <person name="Leather S."/>
            <person name="Moule S."/>
            <person name="Norberczak H."/>
            <person name="O'Neil S."/>
            <person name="Ormond D."/>
            <person name="Price C."/>
            <person name="Rabbinowitsch E."/>
            <person name="Rutter S."/>
            <person name="Sanders M."/>
            <person name="Saunders D."/>
            <person name="Seeger K."/>
            <person name="Sharp S."/>
            <person name="Simmonds M."/>
            <person name="Skelton J."/>
            <person name="Squares R."/>
            <person name="Squares S."/>
            <person name="Stevens K."/>
            <person name="Unwin L."/>
            <person name="Whitehead S."/>
            <person name="Barrell B.G."/>
            <person name="Maskell D.J."/>
        </authorList>
    </citation>
    <scope>NUCLEOTIDE SEQUENCE [LARGE SCALE GENOMIC DNA]</scope>
    <source>
        <strain evidence="1 2">ATCC BAA-588 / NCTC 13252 / RB50</strain>
    </source>
</reference>
<gene>
    <name evidence="1" type="ordered locus">BB3534</name>
</gene>
<name>A0A0H3LPR3_BORBR</name>
<dbReference type="EMBL" id="BX640447">
    <property type="protein sequence ID" value="CAE34028.1"/>
    <property type="molecule type" value="Genomic_DNA"/>
</dbReference>
<accession>A0A0H3LPR3</accession>
<organism evidence="1 2">
    <name type="scientific">Bordetella bronchiseptica (strain ATCC BAA-588 / NCTC 13252 / RB50)</name>
    <name type="common">Alcaligenes bronchisepticus</name>
    <dbReference type="NCBI Taxonomy" id="257310"/>
    <lineage>
        <taxon>Bacteria</taxon>
        <taxon>Pseudomonadati</taxon>
        <taxon>Pseudomonadota</taxon>
        <taxon>Betaproteobacteria</taxon>
        <taxon>Burkholderiales</taxon>
        <taxon>Alcaligenaceae</taxon>
        <taxon>Bordetella</taxon>
    </lineage>
</organism>
<dbReference type="HOGENOM" id="CLU_110227_0_0_4"/>
<evidence type="ECO:0000313" key="1">
    <source>
        <dbReference type="EMBL" id="CAE34028.1"/>
    </source>
</evidence>
<dbReference type="KEGG" id="bbr:BB3534"/>
<dbReference type="AlphaFoldDB" id="A0A0H3LPR3"/>
<protein>
    <submittedName>
        <fullName evidence="1">Uncharacterized protein</fullName>
    </submittedName>
</protein>
<dbReference type="Proteomes" id="UP000001027">
    <property type="component" value="Chromosome"/>
</dbReference>
<dbReference type="RefSeq" id="WP_010926844.1">
    <property type="nucleotide sequence ID" value="NC_002927.3"/>
</dbReference>
<proteinExistence type="predicted"/>
<evidence type="ECO:0000313" key="2">
    <source>
        <dbReference type="Proteomes" id="UP000001027"/>
    </source>
</evidence>
<sequence length="217" mass="23694">MYALDPAAAKAAESTGSRIAEKGKYKGKFTRAQHIVSENTGTYGIDFDFVADGGQRARFSIYTKRSDGTQVYGFKQLSALMACLSLRNLADPKDTPAKVYDFDQQRELDTVVPQFTELLGKPVGLLFSMEEYRPGKWRPNLAGVFQASSELVASEILDRKTQPLQLAKMVQALRDKPLRSGGGSLEDGNRAAAAAGASALDDDIPFAQAFGRKAHYF</sequence>